<reference evidence="1 2" key="1">
    <citation type="journal article" date="2018" name="Biotechnol. Adv.">
        <title>Improved genomic resources and new bioinformatic workflow for the carcinogenic parasite Clonorchis sinensis: Biotechnological implications.</title>
        <authorList>
            <person name="Wang D."/>
            <person name="Korhonen P.K."/>
            <person name="Gasser R.B."/>
            <person name="Young N.D."/>
        </authorList>
    </citation>
    <scope>NUCLEOTIDE SEQUENCE [LARGE SCALE GENOMIC DNA]</scope>
    <source>
        <strain evidence="1">Cs-k2</strain>
    </source>
</reference>
<comment type="caution">
    <text evidence="1">The sequence shown here is derived from an EMBL/GenBank/DDBJ whole genome shotgun (WGS) entry which is preliminary data.</text>
</comment>
<proteinExistence type="predicted"/>
<dbReference type="EMBL" id="NIRI02000010">
    <property type="protein sequence ID" value="KAG5454402.1"/>
    <property type="molecule type" value="Genomic_DNA"/>
</dbReference>
<keyword evidence="2" id="KW-1185">Reference proteome</keyword>
<dbReference type="Proteomes" id="UP000286415">
    <property type="component" value="Unassembled WGS sequence"/>
</dbReference>
<gene>
    <name evidence="1" type="ORF">CSKR_107212</name>
</gene>
<organism evidence="1 2">
    <name type="scientific">Clonorchis sinensis</name>
    <name type="common">Chinese liver fluke</name>
    <dbReference type="NCBI Taxonomy" id="79923"/>
    <lineage>
        <taxon>Eukaryota</taxon>
        <taxon>Metazoa</taxon>
        <taxon>Spiralia</taxon>
        <taxon>Lophotrochozoa</taxon>
        <taxon>Platyhelminthes</taxon>
        <taxon>Trematoda</taxon>
        <taxon>Digenea</taxon>
        <taxon>Opisthorchiida</taxon>
        <taxon>Opisthorchiata</taxon>
        <taxon>Opisthorchiidae</taxon>
        <taxon>Clonorchis</taxon>
    </lineage>
</organism>
<protein>
    <submittedName>
        <fullName evidence="1">Uncharacterized protein</fullName>
    </submittedName>
</protein>
<dbReference type="OrthoDB" id="6226438at2759"/>
<name>A0A3R7GPP2_CLOSI</name>
<evidence type="ECO:0000313" key="2">
    <source>
        <dbReference type="Proteomes" id="UP000286415"/>
    </source>
</evidence>
<dbReference type="InParanoid" id="A0A3R7GPP2"/>
<accession>A0A3R7GPP2</accession>
<reference evidence="1 2" key="2">
    <citation type="journal article" date="2021" name="Genomics">
        <title>High-quality reference genome for Clonorchis sinensis.</title>
        <authorList>
            <person name="Young N.D."/>
            <person name="Stroehlein A.J."/>
            <person name="Kinkar L."/>
            <person name="Wang T."/>
            <person name="Sohn W.M."/>
            <person name="Chang B.C.H."/>
            <person name="Kaur P."/>
            <person name="Weisz D."/>
            <person name="Dudchenko O."/>
            <person name="Aiden E.L."/>
            <person name="Korhonen P.K."/>
            <person name="Gasser R.B."/>
        </authorList>
    </citation>
    <scope>NUCLEOTIDE SEQUENCE [LARGE SCALE GENOMIC DNA]</scope>
    <source>
        <strain evidence="1">Cs-k2</strain>
    </source>
</reference>
<evidence type="ECO:0000313" key="1">
    <source>
        <dbReference type="EMBL" id="KAG5454402.1"/>
    </source>
</evidence>
<dbReference type="AlphaFoldDB" id="A0A3R7GPP2"/>
<sequence length="105" mass="11916">MAKVNGANLITACGWVSRPNPNRFLNPRGGKKPSEAGNDQLTEWLSDDPSMTLQTFKIRTLAVVSTTTVLNYSDGRLYVLKKRCRKREPVDEEDHRKLVEELVGW</sequence>